<feature type="compositionally biased region" description="Low complexity" evidence="1">
    <location>
        <begin position="32"/>
        <end position="41"/>
    </location>
</feature>
<accession>A0A2P7ZA88</accession>
<evidence type="ECO:0000256" key="1">
    <source>
        <dbReference type="SAM" id="MobiDB-lite"/>
    </source>
</evidence>
<comment type="caution">
    <text evidence="2">The sequence shown here is derived from an EMBL/GenBank/DDBJ whole genome shotgun (WGS) entry which is preliminary data.</text>
</comment>
<gene>
    <name evidence="2" type="ORF">B9Z65_2272</name>
</gene>
<feature type="compositionally biased region" description="Low complexity" evidence="1">
    <location>
        <begin position="76"/>
        <end position="89"/>
    </location>
</feature>
<evidence type="ECO:0000313" key="3">
    <source>
        <dbReference type="Proteomes" id="UP000243723"/>
    </source>
</evidence>
<feature type="compositionally biased region" description="Basic and acidic residues" evidence="1">
    <location>
        <begin position="91"/>
        <end position="102"/>
    </location>
</feature>
<sequence>MPGRRGNRGRQPKWQRPGWGVAGTAVWTGEEPAQTAPPATAWDGALPPVPWEAPVREHVAAPAEEKQKAKKKKGKQIASAQAPAAATSSGKSREERREERRLAAGQAKTEELEGMEGMGEAKERMAALCRDADPQTLAMLRAFMAVNGNDVVKHAYDSIVGKK</sequence>
<feature type="region of interest" description="Disordered" evidence="1">
    <location>
        <begin position="1"/>
        <end position="119"/>
    </location>
</feature>
<dbReference type="Proteomes" id="UP000243723">
    <property type="component" value="Unassembled WGS sequence"/>
</dbReference>
<proteinExistence type="predicted"/>
<dbReference type="AlphaFoldDB" id="A0A2P7ZA88"/>
<evidence type="ECO:0000313" key="2">
    <source>
        <dbReference type="EMBL" id="PSK45132.1"/>
    </source>
</evidence>
<dbReference type="EMBL" id="NHZQ01000251">
    <property type="protein sequence ID" value="PSK45132.1"/>
    <property type="molecule type" value="Genomic_DNA"/>
</dbReference>
<feature type="compositionally biased region" description="Basic and acidic residues" evidence="1">
    <location>
        <begin position="54"/>
        <end position="67"/>
    </location>
</feature>
<reference evidence="2 3" key="1">
    <citation type="submission" date="2017-05" db="EMBL/GenBank/DDBJ databases">
        <title>Draft genome sequence of Elsinoe australis.</title>
        <authorList>
            <person name="Cheng Q."/>
        </authorList>
    </citation>
    <scope>NUCLEOTIDE SEQUENCE [LARGE SCALE GENOMIC DNA]</scope>
    <source>
        <strain evidence="2 3">NL1</strain>
    </source>
</reference>
<keyword evidence="3" id="KW-1185">Reference proteome</keyword>
<name>A0A2P7ZA88_9PEZI</name>
<organism evidence="2 3">
    <name type="scientific">Elsinoe australis</name>
    <dbReference type="NCBI Taxonomy" id="40998"/>
    <lineage>
        <taxon>Eukaryota</taxon>
        <taxon>Fungi</taxon>
        <taxon>Dikarya</taxon>
        <taxon>Ascomycota</taxon>
        <taxon>Pezizomycotina</taxon>
        <taxon>Dothideomycetes</taxon>
        <taxon>Dothideomycetidae</taxon>
        <taxon>Myriangiales</taxon>
        <taxon>Elsinoaceae</taxon>
        <taxon>Elsinoe</taxon>
    </lineage>
</organism>
<protein>
    <submittedName>
        <fullName evidence="2">Uncharacterized protein</fullName>
    </submittedName>
</protein>
<feature type="compositionally biased region" description="Basic residues" evidence="1">
    <location>
        <begin position="1"/>
        <end position="13"/>
    </location>
</feature>